<accession>A0A4R7T6W8</accession>
<dbReference type="EMBL" id="SOCE01000001">
    <property type="protein sequence ID" value="TDU87614.1"/>
    <property type="molecule type" value="Genomic_DNA"/>
</dbReference>
<comment type="caution">
    <text evidence="2">The sequence shown here is derived from an EMBL/GenBank/DDBJ whole genome shotgun (WGS) entry which is preliminary data.</text>
</comment>
<feature type="region of interest" description="Disordered" evidence="1">
    <location>
        <begin position="528"/>
        <end position="563"/>
    </location>
</feature>
<proteinExistence type="predicted"/>
<reference evidence="2 3" key="1">
    <citation type="submission" date="2019-03" db="EMBL/GenBank/DDBJ databases">
        <title>Genomic Encyclopedia of Type Strains, Phase III (KMG-III): the genomes of soil and plant-associated and newly described type strains.</title>
        <authorList>
            <person name="Whitman W."/>
        </authorList>
    </citation>
    <scope>NUCLEOTIDE SEQUENCE [LARGE SCALE GENOMIC DNA]</scope>
    <source>
        <strain evidence="2 3">VKM Ac-2575</strain>
    </source>
</reference>
<gene>
    <name evidence="2" type="ORF">EV138_1138</name>
</gene>
<protein>
    <submittedName>
        <fullName evidence="2">Uncharacterized protein DUF3987</fullName>
    </submittedName>
</protein>
<keyword evidence="3" id="KW-1185">Reference proteome</keyword>
<dbReference type="Pfam" id="PF13148">
    <property type="entry name" value="DUF3987"/>
    <property type="match status" value="1"/>
</dbReference>
<evidence type="ECO:0000256" key="1">
    <source>
        <dbReference type="SAM" id="MobiDB-lite"/>
    </source>
</evidence>
<dbReference type="RefSeq" id="WP_133977362.1">
    <property type="nucleotide sequence ID" value="NZ_SOCE01000001.1"/>
</dbReference>
<feature type="compositionally biased region" description="Basic and acidic residues" evidence="1">
    <location>
        <begin position="528"/>
        <end position="540"/>
    </location>
</feature>
<dbReference type="InterPro" id="IPR025048">
    <property type="entry name" value="DUF3987"/>
</dbReference>
<dbReference type="AlphaFoldDB" id="A0A4R7T6W8"/>
<sequence>MTAAEHLPDWLPPLTEPPEDPYEPTPPTPIRTNDKTSYTPLHHDRSGEFPAVVVPAGHSEADAVQWDGDPVPLKTNRLLRPFPVEVFPGWLADQVTAVAEATQTPMDLAGSVALACLSTAAGGKVLVQVDRSWIEQVNLYTVTALSPGSRKSPVFKVMTAPLSAAEDALREIAAEARVEAELAARVAHARAEQLAKKAEVLTANPQEALADATAAAKEAAAITVPDLPRLMTDDVTPESCVSLMAAHGGRIAVLSAEGDVFATLTGTRYSAAPNLGVFLKGHAGDKIQVDRKGRESETIERPAMTLGVTTQPGTLQGLAAQSGFRDRGVLARILYSLPTNTVGQRNNLAQAVPEEIETTYADALRTLVLVLDGHDTPHQLVLTPEARQVLLDFQDWIEPRLHPQTGQLAAITDWASKLAGAVVRLAALLHLAHTFTTGYATPITADTMHNAQRIGRYYLDHALTVYDLMGQTHPALEDARQILAWITKHCARTGRDTFARRDALRGLQSNRFAIATDLDPGLDLLTDHGHIRPKAKEKNSKGGRPASTTYDVHPQVLATTGRD</sequence>
<feature type="region of interest" description="Disordered" evidence="1">
    <location>
        <begin position="1"/>
        <end position="41"/>
    </location>
</feature>
<evidence type="ECO:0000313" key="2">
    <source>
        <dbReference type="EMBL" id="TDU87614.1"/>
    </source>
</evidence>
<dbReference type="Proteomes" id="UP000295151">
    <property type="component" value="Unassembled WGS sequence"/>
</dbReference>
<organism evidence="2 3">
    <name type="scientific">Kribbella voronezhensis</name>
    <dbReference type="NCBI Taxonomy" id="2512212"/>
    <lineage>
        <taxon>Bacteria</taxon>
        <taxon>Bacillati</taxon>
        <taxon>Actinomycetota</taxon>
        <taxon>Actinomycetes</taxon>
        <taxon>Propionibacteriales</taxon>
        <taxon>Kribbellaceae</taxon>
        <taxon>Kribbella</taxon>
    </lineage>
</organism>
<name>A0A4R7T6W8_9ACTN</name>
<dbReference type="OrthoDB" id="5150132at2"/>
<evidence type="ECO:0000313" key="3">
    <source>
        <dbReference type="Proteomes" id="UP000295151"/>
    </source>
</evidence>